<dbReference type="SUPFAM" id="SSF54631">
    <property type="entry name" value="CBS-domain pair"/>
    <property type="match status" value="2"/>
</dbReference>
<dbReference type="AlphaFoldDB" id="A0A7S1WKV6"/>
<feature type="domain" description="CBS" evidence="4">
    <location>
        <begin position="157"/>
        <end position="214"/>
    </location>
</feature>
<evidence type="ECO:0000313" key="5">
    <source>
        <dbReference type="EMBL" id="CAD9173791.1"/>
    </source>
</evidence>
<feature type="domain" description="CBS" evidence="4">
    <location>
        <begin position="14"/>
        <end position="72"/>
    </location>
</feature>
<protein>
    <recommendedName>
        <fullName evidence="4">CBS domain-containing protein</fullName>
    </recommendedName>
</protein>
<dbReference type="InterPro" id="IPR050511">
    <property type="entry name" value="AMPK_gamma/SDS23_families"/>
</dbReference>
<reference evidence="5" key="1">
    <citation type="submission" date="2021-01" db="EMBL/GenBank/DDBJ databases">
        <authorList>
            <person name="Corre E."/>
            <person name="Pelletier E."/>
            <person name="Niang G."/>
            <person name="Scheremetjew M."/>
            <person name="Finn R."/>
            <person name="Kale V."/>
            <person name="Holt S."/>
            <person name="Cochrane G."/>
            <person name="Meng A."/>
            <person name="Brown T."/>
            <person name="Cohen L."/>
        </authorList>
    </citation>
    <scope>NUCLEOTIDE SEQUENCE</scope>
    <source>
        <strain evidence="5">OF101</strain>
    </source>
</reference>
<evidence type="ECO:0000259" key="4">
    <source>
        <dbReference type="PROSITE" id="PS51371"/>
    </source>
</evidence>
<gene>
    <name evidence="5" type="ORF">ACAT0790_LOCUS50560</name>
</gene>
<dbReference type="EMBL" id="HBGE01084845">
    <property type="protein sequence ID" value="CAD9173791.1"/>
    <property type="molecule type" value="Transcribed_RNA"/>
</dbReference>
<dbReference type="Gene3D" id="3.10.580.10">
    <property type="entry name" value="CBS-domain"/>
    <property type="match status" value="2"/>
</dbReference>
<dbReference type="InterPro" id="IPR000644">
    <property type="entry name" value="CBS_dom"/>
</dbReference>
<keyword evidence="2 3" id="KW-0129">CBS domain</keyword>
<sequence>MSSLSKYKVSDLDLPSPLICLNHPQSTLFEAIDVLSEKHLLSVPILDSSNSTLIGMLDCLDIVAYTVRNAAEKLVDAPLDQVMGLARDGAKPAEVGLDTPLDKVAGIISGPARRAVVVDADGKAHSVITQSGLLQFLYSKRAEIEAEKLNLTADDICTTSPLCVTMGQSAMSAFQAIHSGGVSSVAIVEEETGKVVSVASATDLVVGLSRMTDKAKDLQSLEDMSILDLISSNRQLDHKAKAATVSVRPDESLERILEKLAKTRVHRVMVCAEGRKPHGVLSLTDVCKVVAESKP</sequence>
<dbReference type="SMART" id="SM00116">
    <property type="entry name" value="CBS"/>
    <property type="match status" value="3"/>
</dbReference>
<proteinExistence type="predicted"/>
<accession>A0A7S1WKV6</accession>
<evidence type="ECO:0000256" key="3">
    <source>
        <dbReference type="PROSITE-ProRule" id="PRU00703"/>
    </source>
</evidence>
<feature type="domain" description="CBS" evidence="4">
    <location>
        <begin position="240"/>
        <end position="295"/>
    </location>
</feature>
<evidence type="ECO:0000256" key="1">
    <source>
        <dbReference type="ARBA" id="ARBA00022737"/>
    </source>
</evidence>
<keyword evidence="1" id="KW-0677">Repeat</keyword>
<dbReference type="PROSITE" id="PS51371">
    <property type="entry name" value="CBS"/>
    <property type="match status" value="3"/>
</dbReference>
<organism evidence="5">
    <name type="scientific">Alexandrium catenella</name>
    <name type="common">Red tide dinoflagellate</name>
    <name type="synonym">Gonyaulax catenella</name>
    <dbReference type="NCBI Taxonomy" id="2925"/>
    <lineage>
        <taxon>Eukaryota</taxon>
        <taxon>Sar</taxon>
        <taxon>Alveolata</taxon>
        <taxon>Dinophyceae</taxon>
        <taxon>Gonyaulacales</taxon>
        <taxon>Pyrocystaceae</taxon>
        <taxon>Alexandrium</taxon>
    </lineage>
</organism>
<evidence type="ECO:0000256" key="2">
    <source>
        <dbReference type="ARBA" id="ARBA00023122"/>
    </source>
</evidence>
<name>A0A7S1WKV6_ALECA</name>
<dbReference type="Pfam" id="PF00571">
    <property type="entry name" value="CBS"/>
    <property type="match status" value="3"/>
</dbReference>
<dbReference type="InterPro" id="IPR046342">
    <property type="entry name" value="CBS_dom_sf"/>
</dbReference>
<dbReference type="PANTHER" id="PTHR13780">
    <property type="entry name" value="AMP-ACTIVATED PROTEIN KINASE, GAMMA REGULATORY SUBUNIT"/>
    <property type="match status" value="1"/>
</dbReference>